<reference evidence="2 3" key="1">
    <citation type="submission" date="2017-03" db="EMBL/GenBank/DDBJ databases">
        <title>Genome Survey of Euroglyphus maynei.</title>
        <authorList>
            <person name="Arlian L.G."/>
            <person name="Morgan M.S."/>
            <person name="Rider S.D."/>
        </authorList>
    </citation>
    <scope>NUCLEOTIDE SEQUENCE [LARGE SCALE GENOMIC DNA]</scope>
    <source>
        <strain evidence="2">Arlian Lab</strain>
        <tissue evidence="2">Whole body</tissue>
    </source>
</reference>
<proteinExistence type="predicted"/>
<dbReference type="AlphaFoldDB" id="A0A1Y3AXG0"/>
<sequence>MQYSLYSGIVVIIHVCLSIRWMDELHRHYQMRHIF</sequence>
<feature type="transmembrane region" description="Helical" evidence="1">
    <location>
        <begin position="6"/>
        <end position="22"/>
    </location>
</feature>
<keyword evidence="3" id="KW-1185">Reference proteome</keyword>
<keyword evidence="1" id="KW-1133">Transmembrane helix</keyword>
<organism evidence="2 3">
    <name type="scientific">Euroglyphus maynei</name>
    <name type="common">Mayne's house dust mite</name>
    <dbReference type="NCBI Taxonomy" id="6958"/>
    <lineage>
        <taxon>Eukaryota</taxon>
        <taxon>Metazoa</taxon>
        <taxon>Ecdysozoa</taxon>
        <taxon>Arthropoda</taxon>
        <taxon>Chelicerata</taxon>
        <taxon>Arachnida</taxon>
        <taxon>Acari</taxon>
        <taxon>Acariformes</taxon>
        <taxon>Sarcoptiformes</taxon>
        <taxon>Astigmata</taxon>
        <taxon>Psoroptidia</taxon>
        <taxon>Analgoidea</taxon>
        <taxon>Pyroglyphidae</taxon>
        <taxon>Pyroglyphinae</taxon>
        <taxon>Euroglyphus</taxon>
    </lineage>
</organism>
<comment type="caution">
    <text evidence="2">The sequence shown here is derived from an EMBL/GenBank/DDBJ whole genome shotgun (WGS) entry which is preliminary data.</text>
</comment>
<accession>A0A1Y3AXG0</accession>
<protein>
    <submittedName>
        <fullName evidence="2">Uncharacterized protein</fullName>
    </submittedName>
</protein>
<gene>
    <name evidence="2" type="ORF">BLA29_009496</name>
</gene>
<keyword evidence="1" id="KW-0472">Membrane</keyword>
<evidence type="ECO:0000256" key="1">
    <source>
        <dbReference type="SAM" id="Phobius"/>
    </source>
</evidence>
<dbReference type="Proteomes" id="UP000194236">
    <property type="component" value="Unassembled WGS sequence"/>
</dbReference>
<keyword evidence="1" id="KW-0812">Transmembrane</keyword>
<dbReference type="EMBL" id="MUJZ01057839">
    <property type="protein sequence ID" value="OTF72116.1"/>
    <property type="molecule type" value="Genomic_DNA"/>
</dbReference>
<evidence type="ECO:0000313" key="3">
    <source>
        <dbReference type="Proteomes" id="UP000194236"/>
    </source>
</evidence>
<name>A0A1Y3AXG0_EURMA</name>
<evidence type="ECO:0000313" key="2">
    <source>
        <dbReference type="EMBL" id="OTF72116.1"/>
    </source>
</evidence>